<dbReference type="KEGG" id="lamb:KBB96_06995"/>
<gene>
    <name evidence="1" type="ORF">KBB96_06995</name>
</gene>
<keyword evidence="2" id="KW-1185">Reference proteome</keyword>
<dbReference type="RefSeq" id="WP_211633883.1">
    <property type="nucleotide sequence ID" value="NZ_CP073100.1"/>
</dbReference>
<accession>A0A975J265</accession>
<organism evidence="1 2">
    <name type="scientific">Luteolibacter ambystomatis</name>
    <dbReference type="NCBI Taxonomy" id="2824561"/>
    <lineage>
        <taxon>Bacteria</taxon>
        <taxon>Pseudomonadati</taxon>
        <taxon>Verrucomicrobiota</taxon>
        <taxon>Verrucomicrobiia</taxon>
        <taxon>Verrucomicrobiales</taxon>
        <taxon>Verrucomicrobiaceae</taxon>
        <taxon>Luteolibacter</taxon>
    </lineage>
</organism>
<protein>
    <submittedName>
        <fullName evidence="1">Uncharacterized protein</fullName>
    </submittedName>
</protein>
<dbReference type="Proteomes" id="UP000676169">
    <property type="component" value="Chromosome"/>
</dbReference>
<dbReference type="AlphaFoldDB" id="A0A975J265"/>
<evidence type="ECO:0000313" key="1">
    <source>
        <dbReference type="EMBL" id="QUE52634.1"/>
    </source>
</evidence>
<reference evidence="1" key="1">
    <citation type="submission" date="2021-04" db="EMBL/GenBank/DDBJ databases">
        <title>Luteolibacter sp. 32A isolated from the skin of an Anderson's salamander (Ambystoma andersonii).</title>
        <authorList>
            <person name="Spergser J."/>
            <person name="Busse H.-J."/>
        </authorList>
    </citation>
    <scope>NUCLEOTIDE SEQUENCE</scope>
    <source>
        <strain evidence="1">32A</strain>
    </source>
</reference>
<name>A0A975J265_9BACT</name>
<proteinExistence type="predicted"/>
<evidence type="ECO:0000313" key="2">
    <source>
        <dbReference type="Proteomes" id="UP000676169"/>
    </source>
</evidence>
<dbReference type="EMBL" id="CP073100">
    <property type="protein sequence ID" value="QUE52634.1"/>
    <property type="molecule type" value="Genomic_DNA"/>
</dbReference>
<sequence length="71" mass="7982">MKKHIDDPAKMPALLRGKQISDFESVVTDDGAIRVAHLEFSDGTFLRIDPCGDENQSLYLLYAKTEELISQ</sequence>